<dbReference type="PANTHER" id="PTHR36115">
    <property type="entry name" value="PROLINE-RICH ANTIGEN HOMOLOG-RELATED"/>
    <property type="match status" value="1"/>
</dbReference>
<keyword evidence="3 6" id="KW-0812">Transmembrane</keyword>
<reference evidence="8 9" key="1">
    <citation type="submission" date="2024-04" db="EMBL/GenBank/DDBJ databases">
        <title>Novel species of the genus Ideonella isolated from streams.</title>
        <authorList>
            <person name="Lu H."/>
        </authorList>
    </citation>
    <scope>NUCLEOTIDE SEQUENCE [LARGE SCALE GENOMIC DNA]</scope>
    <source>
        <strain evidence="8 9">DXS22W</strain>
    </source>
</reference>
<dbReference type="Proteomes" id="UP001365405">
    <property type="component" value="Unassembled WGS sequence"/>
</dbReference>
<dbReference type="InterPro" id="IPR051791">
    <property type="entry name" value="Pra-immunoreactive"/>
</dbReference>
<dbReference type="PANTHER" id="PTHR36115:SF6">
    <property type="entry name" value="PROLINE-RICH ANTIGEN HOMOLOG"/>
    <property type="match status" value="1"/>
</dbReference>
<evidence type="ECO:0000259" key="7">
    <source>
        <dbReference type="Pfam" id="PF06271"/>
    </source>
</evidence>
<evidence type="ECO:0000256" key="5">
    <source>
        <dbReference type="ARBA" id="ARBA00023136"/>
    </source>
</evidence>
<gene>
    <name evidence="8" type="ORF">AACH10_16900</name>
</gene>
<dbReference type="RefSeq" id="WP_341411628.1">
    <property type="nucleotide sequence ID" value="NZ_JBBUTH010000008.1"/>
</dbReference>
<proteinExistence type="predicted"/>
<keyword evidence="4 6" id="KW-1133">Transmembrane helix</keyword>
<keyword evidence="2" id="KW-1003">Cell membrane</keyword>
<evidence type="ECO:0000256" key="4">
    <source>
        <dbReference type="ARBA" id="ARBA00022989"/>
    </source>
</evidence>
<evidence type="ECO:0000313" key="8">
    <source>
        <dbReference type="EMBL" id="MEK8051933.1"/>
    </source>
</evidence>
<evidence type="ECO:0000256" key="6">
    <source>
        <dbReference type="SAM" id="Phobius"/>
    </source>
</evidence>
<dbReference type="EMBL" id="JBBUTH010000008">
    <property type="protein sequence ID" value="MEK8051933.1"/>
    <property type="molecule type" value="Genomic_DNA"/>
</dbReference>
<feature type="transmembrane region" description="Helical" evidence="6">
    <location>
        <begin position="229"/>
        <end position="248"/>
    </location>
</feature>
<feature type="domain" description="RDD" evidence="7">
    <location>
        <begin position="184"/>
        <end position="260"/>
    </location>
</feature>
<keyword evidence="5 6" id="KW-0472">Membrane</keyword>
<dbReference type="Pfam" id="PF06271">
    <property type="entry name" value="RDD"/>
    <property type="match status" value="1"/>
</dbReference>
<evidence type="ECO:0000256" key="3">
    <source>
        <dbReference type="ARBA" id="ARBA00022692"/>
    </source>
</evidence>
<feature type="transmembrane region" description="Helical" evidence="6">
    <location>
        <begin position="45"/>
        <end position="68"/>
    </location>
</feature>
<organism evidence="8 9">
    <name type="scientific">Pseudaquabacterium inlustre</name>
    <dbReference type="NCBI Taxonomy" id="2984192"/>
    <lineage>
        <taxon>Bacteria</taxon>
        <taxon>Pseudomonadati</taxon>
        <taxon>Pseudomonadota</taxon>
        <taxon>Betaproteobacteria</taxon>
        <taxon>Burkholderiales</taxon>
        <taxon>Sphaerotilaceae</taxon>
        <taxon>Pseudaquabacterium</taxon>
    </lineage>
</organism>
<keyword evidence="9" id="KW-1185">Reference proteome</keyword>
<evidence type="ECO:0000313" key="9">
    <source>
        <dbReference type="Proteomes" id="UP001365405"/>
    </source>
</evidence>
<sequence length="270" mass="28387">MALIARGPGPRERVSAEDLNVAPALLGRPLAGPGRRAAAIAIDGLWIAAFHALGNVWVALALAALLLWQRARRRVTAGAPADAAPADGAPAGRPWRATLLAAALLCLGALTEGDGAGDAASGAASATWASPAASPPQQPIDRLQARIAAQDAELQRLRSPGLGAWQARARHWLDELGEGWVWSLAYFMLLPAGWLGGRPGQTLGKRWLGLCVAELTGKPMTPMRNLKRYGGYAAGMATGGLGLLQLLWDGNRQAIQDKTAHTVVLDLRRH</sequence>
<comment type="caution">
    <text evidence="8">The sequence shown here is derived from an EMBL/GenBank/DDBJ whole genome shotgun (WGS) entry which is preliminary data.</text>
</comment>
<protein>
    <submittedName>
        <fullName evidence="8">RDD family protein</fullName>
    </submittedName>
</protein>
<accession>A0ABU9CJV1</accession>
<evidence type="ECO:0000256" key="2">
    <source>
        <dbReference type="ARBA" id="ARBA00022475"/>
    </source>
</evidence>
<comment type="subcellular location">
    <subcellularLocation>
        <location evidence="1">Cell membrane</location>
        <topology evidence="1">Multi-pass membrane protein</topology>
    </subcellularLocation>
</comment>
<evidence type="ECO:0000256" key="1">
    <source>
        <dbReference type="ARBA" id="ARBA00004651"/>
    </source>
</evidence>
<name>A0ABU9CJV1_9BURK</name>
<dbReference type="InterPro" id="IPR010432">
    <property type="entry name" value="RDD"/>
</dbReference>